<evidence type="ECO:0000313" key="8">
    <source>
        <dbReference type="EMBL" id="ORY86414.1"/>
    </source>
</evidence>
<name>A0A1Y2FSX4_PROLT</name>
<keyword evidence="2" id="KW-0479">Metal-binding</keyword>
<dbReference type="GO" id="GO:0008270">
    <property type="term" value="F:zinc ion binding"/>
    <property type="evidence" value="ECO:0007669"/>
    <property type="project" value="UniProtKB-KW"/>
</dbReference>
<evidence type="ECO:0000256" key="2">
    <source>
        <dbReference type="ARBA" id="ARBA00022723"/>
    </source>
</evidence>
<dbReference type="GeneID" id="63783058"/>
<dbReference type="PANTHER" id="PTHR15835:SF6">
    <property type="entry name" value="ZINC FINGER C3HC-TYPE PROTEIN 1"/>
    <property type="match status" value="1"/>
</dbReference>
<evidence type="ECO:0000256" key="1">
    <source>
        <dbReference type="ARBA" id="ARBA00004123"/>
    </source>
</evidence>
<comment type="subcellular location">
    <subcellularLocation>
        <location evidence="1">Nucleus</location>
    </subcellularLocation>
</comment>
<dbReference type="GO" id="GO:0005634">
    <property type="term" value="C:nucleus"/>
    <property type="evidence" value="ECO:0007669"/>
    <property type="project" value="UniProtKB-SubCell"/>
</dbReference>
<dbReference type="PANTHER" id="PTHR15835">
    <property type="entry name" value="NUCLEAR-INTERACTING PARTNER OF ALK"/>
    <property type="match status" value="1"/>
</dbReference>
<dbReference type="STRING" id="56484.A0A1Y2FSX4"/>
<dbReference type="Pfam" id="PF08600">
    <property type="entry name" value="NuBaID_C"/>
    <property type="match status" value="1"/>
</dbReference>
<evidence type="ECO:0000313" key="9">
    <source>
        <dbReference type="Proteomes" id="UP000193685"/>
    </source>
</evidence>
<reference evidence="8 9" key="1">
    <citation type="submission" date="2016-07" db="EMBL/GenBank/DDBJ databases">
        <title>Pervasive Adenine N6-methylation of Active Genes in Fungi.</title>
        <authorList>
            <consortium name="DOE Joint Genome Institute"/>
            <person name="Mondo S.J."/>
            <person name="Dannebaum R.O."/>
            <person name="Kuo R.C."/>
            <person name="Labutti K."/>
            <person name="Haridas S."/>
            <person name="Kuo A."/>
            <person name="Salamov A."/>
            <person name="Ahrendt S.R."/>
            <person name="Lipzen A."/>
            <person name="Sullivan W."/>
            <person name="Andreopoulos W.B."/>
            <person name="Clum A."/>
            <person name="Lindquist E."/>
            <person name="Daum C."/>
            <person name="Ramamoorthy G.K."/>
            <person name="Gryganskyi A."/>
            <person name="Culley D."/>
            <person name="Magnuson J.K."/>
            <person name="James T.Y."/>
            <person name="O'Malley M.A."/>
            <person name="Stajich J.E."/>
            <person name="Spatafora J.W."/>
            <person name="Visel A."/>
            <person name="Grigoriev I.V."/>
        </authorList>
    </citation>
    <scope>NUCLEOTIDE SEQUENCE [LARGE SCALE GENOMIC DNA]</scope>
    <source>
        <strain evidence="8 9">12-1054</strain>
    </source>
</reference>
<keyword evidence="9" id="KW-1185">Reference proteome</keyword>
<dbReference type="Pfam" id="PF07967">
    <property type="entry name" value="zf-C3HC"/>
    <property type="match status" value="1"/>
</dbReference>
<dbReference type="AlphaFoldDB" id="A0A1Y2FSX4"/>
<dbReference type="Proteomes" id="UP000193685">
    <property type="component" value="Unassembled WGS sequence"/>
</dbReference>
<accession>A0A1Y2FSX4</accession>
<evidence type="ECO:0000256" key="3">
    <source>
        <dbReference type="ARBA" id="ARBA00022771"/>
    </source>
</evidence>
<feature type="domain" description="C3HC-type" evidence="6">
    <location>
        <begin position="51"/>
        <end position="171"/>
    </location>
</feature>
<keyword evidence="3" id="KW-0863">Zinc-finger</keyword>
<evidence type="ECO:0000259" key="7">
    <source>
        <dbReference type="Pfam" id="PF08600"/>
    </source>
</evidence>
<dbReference type="InterPro" id="IPR013909">
    <property type="entry name" value="NuBaID_C"/>
</dbReference>
<dbReference type="OrthoDB" id="2592092at2759"/>
<evidence type="ECO:0000256" key="4">
    <source>
        <dbReference type="ARBA" id="ARBA00022833"/>
    </source>
</evidence>
<feature type="domain" description="NuBaID C-terminal" evidence="7">
    <location>
        <begin position="201"/>
        <end position="255"/>
    </location>
</feature>
<comment type="caution">
    <text evidence="8">The sequence shown here is derived from an EMBL/GenBank/DDBJ whole genome shotgun (WGS) entry which is preliminary data.</text>
</comment>
<protein>
    <submittedName>
        <fullName evidence="8">C3HC zinc finger-like-domain-containing protein</fullName>
    </submittedName>
</protein>
<dbReference type="RefSeq" id="XP_040727596.1">
    <property type="nucleotide sequence ID" value="XM_040866459.1"/>
</dbReference>
<keyword evidence="4" id="KW-0862">Zinc</keyword>
<gene>
    <name evidence="8" type="ORF">BCR37DRAFT_219926</name>
</gene>
<organism evidence="8 9">
    <name type="scientific">Protomyces lactucae-debilis</name>
    <dbReference type="NCBI Taxonomy" id="2754530"/>
    <lineage>
        <taxon>Eukaryota</taxon>
        <taxon>Fungi</taxon>
        <taxon>Dikarya</taxon>
        <taxon>Ascomycota</taxon>
        <taxon>Taphrinomycotina</taxon>
        <taxon>Taphrinomycetes</taxon>
        <taxon>Taphrinales</taxon>
        <taxon>Protomycetaceae</taxon>
        <taxon>Protomyces</taxon>
    </lineage>
</organism>
<dbReference type="InterPro" id="IPR012935">
    <property type="entry name" value="NuBaID_N"/>
</dbReference>
<dbReference type="EMBL" id="MCFI01000003">
    <property type="protein sequence ID" value="ORY86414.1"/>
    <property type="molecule type" value="Genomic_DNA"/>
</dbReference>
<evidence type="ECO:0000256" key="5">
    <source>
        <dbReference type="ARBA" id="ARBA00023242"/>
    </source>
</evidence>
<dbReference type="OMA" id="YECEYCH"/>
<keyword evidence="5" id="KW-0539">Nucleus</keyword>
<evidence type="ECO:0000259" key="6">
    <source>
        <dbReference type="Pfam" id="PF07967"/>
    </source>
</evidence>
<proteinExistence type="predicted"/>
<sequence>MSTAAEEQSEKAASESRKRRIDELLNVLDSPKAHDPTVVHKKRSSSVAYNPRSREQLLSRLATFKLYRYHSLASPISAINLSRSGWTLDRRQVDQCSIVCVCCKAMLTFLLGQAKVSAALEKRYAELSVSTHRSDCPWQSKSCSIRLLALKFDNIKKAIEQYEERQNLVSKVSNMVCSLQGLSQADQEGVESLTGPSDCAALLGWSIERQNAVSMARCQDCLRRVLIREEPFKCVQEHYDFCPWINASAQGGEPAWAKLAHILRDQQSINDEAQRSIEPEALGERLQKLKEQLNLKMRVL</sequence>